<dbReference type="RefSeq" id="WP_283424145.1">
    <property type="nucleotide sequence ID" value="NZ_FXTY01000001.1"/>
</dbReference>
<proteinExistence type="predicted"/>
<comment type="caution">
    <text evidence="1">The sequence shown here is derived from an EMBL/GenBank/DDBJ whole genome shotgun (WGS) entry which is preliminary data.</text>
</comment>
<organism evidence="1 2">
    <name type="scientific">Shimia sagamensis</name>
    <dbReference type="NCBI Taxonomy" id="1566352"/>
    <lineage>
        <taxon>Bacteria</taxon>
        <taxon>Pseudomonadati</taxon>
        <taxon>Pseudomonadota</taxon>
        <taxon>Alphaproteobacteria</taxon>
        <taxon>Rhodobacterales</taxon>
        <taxon>Roseobacteraceae</taxon>
    </lineage>
</organism>
<name>A0ABY1N851_9RHOB</name>
<keyword evidence="2" id="KW-1185">Reference proteome</keyword>
<accession>A0ABY1N851</accession>
<sequence>MTQRAQYLPAILAVVFCLTVTPVLAIVSAPVKTGGPVLVVARPGTDLTGLIETSGGQVVGVTRAPLAVMGWSEDDAFEQRLKRNGAWAILDGEALAWLCGETT</sequence>
<reference evidence="1 2" key="1">
    <citation type="submission" date="2017-05" db="EMBL/GenBank/DDBJ databases">
        <authorList>
            <person name="Varghese N."/>
            <person name="Submissions S."/>
        </authorList>
    </citation>
    <scope>NUCLEOTIDE SEQUENCE [LARGE SCALE GENOMIC DNA]</scope>
    <source>
        <strain evidence="1 2">DSM 29734</strain>
    </source>
</reference>
<protein>
    <submittedName>
        <fullName evidence="1">Uncharacterized protein</fullName>
    </submittedName>
</protein>
<dbReference type="EMBL" id="FXTY01000001">
    <property type="protein sequence ID" value="SMP02634.1"/>
    <property type="molecule type" value="Genomic_DNA"/>
</dbReference>
<dbReference type="Proteomes" id="UP001157961">
    <property type="component" value="Unassembled WGS sequence"/>
</dbReference>
<gene>
    <name evidence="1" type="ORF">SAMN06265373_101277</name>
</gene>
<evidence type="ECO:0000313" key="2">
    <source>
        <dbReference type="Proteomes" id="UP001157961"/>
    </source>
</evidence>
<evidence type="ECO:0000313" key="1">
    <source>
        <dbReference type="EMBL" id="SMP02634.1"/>
    </source>
</evidence>